<dbReference type="EMBL" id="HBIE01015629">
    <property type="protein sequence ID" value="CAE0309929.1"/>
    <property type="molecule type" value="Transcribed_RNA"/>
</dbReference>
<gene>
    <name evidence="2" type="ORF">FEHR0123_LOCUS4845</name>
</gene>
<sequence length="172" mass="20217">MVKAKKTKKAAETVVKEVVEKKPEKKEPKKQEPKKEEEKPAEVEDFKGVVTLGTNSQKATIGRNKSGKPWKKESSRSSFNKGPSIAFKRSIEERQRLMRIREIETRLRDNRKNSKQEARRKQREKAERKKINEFKSSTYQTISSLAKTRMWSRKAKQTLAKMPAELFYQKYK</sequence>
<feature type="region of interest" description="Disordered" evidence="1">
    <location>
        <begin position="103"/>
        <end position="132"/>
    </location>
</feature>
<name>A0A7S3I002_9SPIT</name>
<accession>A0A7S3I002</accession>
<reference evidence="2" key="1">
    <citation type="submission" date="2021-01" db="EMBL/GenBank/DDBJ databases">
        <authorList>
            <person name="Corre E."/>
            <person name="Pelletier E."/>
            <person name="Niang G."/>
            <person name="Scheremetjew M."/>
            <person name="Finn R."/>
            <person name="Kale V."/>
            <person name="Holt S."/>
            <person name="Cochrane G."/>
            <person name="Meng A."/>
            <person name="Brown T."/>
            <person name="Cohen L."/>
        </authorList>
    </citation>
    <scope>NUCLEOTIDE SEQUENCE</scope>
    <source>
        <strain evidence="2">Fehren 1</strain>
    </source>
</reference>
<proteinExistence type="predicted"/>
<dbReference type="AlphaFoldDB" id="A0A7S3I002"/>
<evidence type="ECO:0008006" key="3">
    <source>
        <dbReference type="Google" id="ProtNLM"/>
    </source>
</evidence>
<organism evidence="2">
    <name type="scientific">Favella ehrenbergii</name>
    <dbReference type="NCBI Taxonomy" id="182087"/>
    <lineage>
        <taxon>Eukaryota</taxon>
        <taxon>Sar</taxon>
        <taxon>Alveolata</taxon>
        <taxon>Ciliophora</taxon>
        <taxon>Intramacronucleata</taxon>
        <taxon>Spirotrichea</taxon>
        <taxon>Choreotrichia</taxon>
        <taxon>Tintinnida</taxon>
        <taxon>Xystonellidae</taxon>
        <taxon>Favella</taxon>
    </lineage>
</organism>
<feature type="region of interest" description="Disordered" evidence="1">
    <location>
        <begin position="1"/>
        <end position="90"/>
    </location>
</feature>
<protein>
    <recommendedName>
        <fullName evidence="3">Coiled-coil domain-containing protein 86</fullName>
    </recommendedName>
</protein>
<evidence type="ECO:0000313" key="2">
    <source>
        <dbReference type="EMBL" id="CAE0309929.1"/>
    </source>
</evidence>
<feature type="compositionally biased region" description="Basic and acidic residues" evidence="1">
    <location>
        <begin position="9"/>
        <end position="47"/>
    </location>
</feature>
<evidence type="ECO:0000256" key="1">
    <source>
        <dbReference type="SAM" id="MobiDB-lite"/>
    </source>
</evidence>